<comment type="function">
    <text evidence="12">Catalyzes the ATP-dependent phosphorylation of L-homoserine to L-homoserine phosphate.</text>
</comment>
<dbReference type="Pfam" id="PF00288">
    <property type="entry name" value="GHMP_kinases_N"/>
    <property type="match status" value="1"/>
</dbReference>
<evidence type="ECO:0000256" key="10">
    <source>
        <dbReference type="ARBA" id="ARBA00022840"/>
    </source>
</evidence>
<keyword evidence="12" id="KW-0963">Cytoplasm</keyword>
<dbReference type="AlphaFoldDB" id="A0A7V2F632"/>
<dbReference type="PRINTS" id="PR00958">
    <property type="entry name" value="HOMSERKINASE"/>
</dbReference>
<dbReference type="NCBIfam" id="TIGR00191">
    <property type="entry name" value="thrB"/>
    <property type="match status" value="1"/>
</dbReference>
<dbReference type="Pfam" id="PF08544">
    <property type="entry name" value="GHMP_kinases_C"/>
    <property type="match status" value="1"/>
</dbReference>
<dbReference type="InterPro" id="IPR000870">
    <property type="entry name" value="Homoserine_kinase"/>
</dbReference>
<dbReference type="PANTHER" id="PTHR20861">
    <property type="entry name" value="HOMOSERINE/4-DIPHOSPHOCYTIDYL-2-C-METHYL-D-ERYTHRITOL KINASE"/>
    <property type="match status" value="1"/>
</dbReference>
<dbReference type="EMBL" id="DSGB01000005">
    <property type="protein sequence ID" value="HER96114.1"/>
    <property type="molecule type" value="Genomic_DNA"/>
</dbReference>
<evidence type="ECO:0000256" key="2">
    <source>
        <dbReference type="ARBA" id="ARBA00007370"/>
    </source>
</evidence>
<reference evidence="15" key="1">
    <citation type="journal article" date="2020" name="mSystems">
        <title>Genome- and Community-Level Interaction Insights into Carbon Utilization and Element Cycling Functions of Hydrothermarchaeota in Hydrothermal Sediment.</title>
        <authorList>
            <person name="Zhou Z."/>
            <person name="Liu Y."/>
            <person name="Xu W."/>
            <person name="Pan J."/>
            <person name="Luo Z.H."/>
            <person name="Li M."/>
        </authorList>
    </citation>
    <scope>NUCLEOTIDE SEQUENCE [LARGE SCALE GENOMIC DNA]</scope>
    <source>
        <strain evidence="15">SpSt-143</strain>
    </source>
</reference>
<evidence type="ECO:0000259" key="13">
    <source>
        <dbReference type="Pfam" id="PF00288"/>
    </source>
</evidence>
<name>A0A7V2F632_RHOMR</name>
<dbReference type="UniPathway" id="UPA00050">
    <property type="reaction ID" value="UER00064"/>
</dbReference>
<evidence type="ECO:0000256" key="8">
    <source>
        <dbReference type="ARBA" id="ARBA00022741"/>
    </source>
</evidence>
<evidence type="ECO:0000256" key="7">
    <source>
        <dbReference type="ARBA" id="ARBA00022697"/>
    </source>
</evidence>
<evidence type="ECO:0000313" key="15">
    <source>
        <dbReference type="EMBL" id="HER96114.1"/>
    </source>
</evidence>
<evidence type="ECO:0000259" key="14">
    <source>
        <dbReference type="Pfam" id="PF08544"/>
    </source>
</evidence>
<comment type="subcellular location">
    <subcellularLocation>
        <location evidence="12">Cytoplasm</location>
    </subcellularLocation>
</comment>
<dbReference type="NCBIfam" id="NF002288">
    <property type="entry name" value="PRK01212.1-4"/>
    <property type="match status" value="1"/>
</dbReference>
<dbReference type="InterPro" id="IPR013750">
    <property type="entry name" value="GHMP_kinase_C_dom"/>
</dbReference>
<dbReference type="GO" id="GO:0009088">
    <property type="term" value="P:threonine biosynthetic process"/>
    <property type="evidence" value="ECO:0007669"/>
    <property type="project" value="UniProtKB-UniRule"/>
</dbReference>
<feature type="binding site" evidence="12">
    <location>
        <begin position="109"/>
        <end position="119"/>
    </location>
    <ligand>
        <name>ATP</name>
        <dbReference type="ChEBI" id="CHEBI:30616"/>
    </ligand>
</feature>
<evidence type="ECO:0000256" key="9">
    <source>
        <dbReference type="ARBA" id="ARBA00022777"/>
    </source>
</evidence>
<evidence type="ECO:0000256" key="6">
    <source>
        <dbReference type="ARBA" id="ARBA00022679"/>
    </source>
</evidence>
<dbReference type="GO" id="GO:0005524">
    <property type="term" value="F:ATP binding"/>
    <property type="evidence" value="ECO:0007669"/>
    <property type="project" value="UniProtKB-UniRule"/>
</dbReference>
<dbReference type="GO" id="GO:0005737">
    <property type="term" value="C:cytoplasm"/>
    <property type="evidence" value="ECO:0007669"/>
    <property type="project" value="UniProtKB-SubCell"/>
</dbReference>
<comment type="caution">
    <text evidence="15">The sequence shown here is derived from an EMBL/GenBank/DDBJ whole genome shotgun (WGS) entry which is preliminary data.</text>
</comment>
<evidence type="ECO:0000256" key="11">
    <source>
        <dbReference type="ARBA" id="ARBA00049375"/>
    </source>
</evidence>
<comment type="pathway">
    <text evidence="1 12">Amino-acid biosynthesis; L-threonine biosynthesis; L-threonine from L-aspartate: step 4/5.</text>
</comment>
<dbReference type="PANTHER" id="PTHR20861:SF1">
    <property type="entry name" value="HOMOSERINE KINASE"/>
    <property type="match status" value="1"/>
</dbReference>
<evidence type="ECO:0000256" key="4">
    <source>
        <dbReference type="ARBA" id="ARBA00017858"/>
    </source>
</evidence>
<gene>
    <name evidence="12" type="primary">thrB</name>
    <name evidence="15" type="ORF">ENO59_06305</name>
</gene>
<accession>A0A7V2F632</accession>
<dbReference type="EC" id="2.7.1.39" evidence="3 12"/>
<dbReference type="GO" id="GO:0004413">
    <property type="term" value="F:homoserine kinase activity"/>
    <property type="evidence" value="ECO:0007669"/>
    <property type="project" value="UniProtKB-UniRule"/>
</dbReference>
<keyword evidence="6 12" id="KW-0808">Transferase</keyword>
<dbReference type="InterPro" id="IPR020568">
    <property type="entry name" value="Ribosomal_Su5_D2-typ_SF"/>
</dbReference>
<keyword evidence="8 12" id="KW-0547">Nucleotide-binding</keyword>
<dbReference type="InterPro" id="IPR006203">
    <property type="entry name" value="GHMP_knse_ATP-bd_CS"/>
</dbReference>
<dbReference type="InterPro" id="IPR036554">
    <property type="entry name" value="GHMP_kinase_C_sf"/>
</dbReference>
<dbReference type="InterPro" id="IPR006204">
    <property type="entry name" value="GHMP_kinase_N_dom"/>
</dbReference>
<dbReference type="InterPro" id="IPR014721">
    <property type="entry name" value="Ribsml_uS5_D2-typ_fold_subgr"/>
</dbReference>
<keyword evidence="7 12" id="KW-0791">Threonine biosynthesis</keyword>
<evidence type="ECO:0000256" key="12">
    <source>
        <dbReference type="HAMAP-Rule" id="MF_00384"/>
    </source>
</evidence>
<comment type="catalytic activity">
    <reaction evidence="11 12">
        <text>L-homoserine + ATP = O-phospho-L-homoserine + ADP + H(+)</text>
        <dbReference type="Rhea" id="RHEA:13985"/>
        <dbReference type="ChEBI" id="CHEBI:15378"/>
        <dbReference type="ChEBI" id="CHEBI:30616"/>
        <dbReference type="ChEBI" id="CHEBI:57476"/>
        <dbReference type="ChEBI" id="CHEBI:57590"/>
        <dbReference type="ChEBI" id="CHEBI:456216"/>
        <dbReference type="EC" id="2.7.1.39"/>
    </reaction>
</comment>
<evidence type="ECO:0000256" key="5">
    <source>
        <dbReference type="ARBA" id="ARBA00022605"/>
    </source>
</evidence>
<sequence length="328" mass="33949">MAEFPFATALSAVEQTVLSGQVIVWGPGSLSNLGPGFDALGLCIQGLGDRVEAWRTDTPGVHLVAANGLPGSHIPEDPQTNTAAVAAQAVLRQAAAQHGVALRLHKGLPAGSGLGSSAASAVAGAWAANLLLEQPLPREALVEAVLEGEAVAAGSRHGDNVLAALFGGLVLVSASNPLLYRRIPLPAPLSIALILPQVEILTRTARNILPREVPLRDAVHNAAALAFLVDAFRCGDWETVGRWMMADRLVEPVRATLVPCYEAVRHAALEAGAFGCALTGSGPSMFALAANEQQAQRILSAMLEASNQSGIAAQGFVTAVDEEGVRQL</sequence>
<dbReference type="SUPFAM" id="SSF54211">
    <property type="entry name" value="Ribosomal protein S5 domain 2-like"/>
    <property type="match status" value="1"/>
</dbReference>
<dbReference type="PIRSF" id="PIRSF000676">
    <property type="entry name" value="Homoser_kin"/>
    <property type="match status" value="1"/>
</dbReference>
<dbReference type="PROSITE" id="PS00627">
    <property type="entry name" value="GHMP_KINASES_ATP"/>
    <property type="match status" value="1"/>
</dbReference>
<keyword evidence="5 12" id="KW-0028">Amino-acid biosynthesis</keyword>
<protein>
    <recommendedName>
        <fullName evidence="4 12">Homoserine kinase</fullName>
        <shortName evidence="12">HK</shortName>
        <shortName evidence="12">HSK</shortName>
        <ecNumber evidence="3 12">2.7.1.39</ecNumber>
    </recommendedName>
</protein>
<organism evidence="15">
    <name type="scientific">Rhodothermus marinus</name>
    <name type="common">Rhodothermus obamensis</name>
    <dbReference type="NCBI Taxonomy" id="29549"/>
    <lineage>
        <taxon>Bacteria</taxon>
        <taxon>Pseudomonadati</taxon>
        <taxon>Rhodothermota</taxon>
        <taxon>Rhodothermia</taxon>
        <taxon>Rhodothermales</taxon>
        <taxon>Rhodothermaceae</taxon>
        <taxon>Rhodothermus</taxon>
    </lineage>
</organism>
<evidence type="ECO:0000256" key="1">
    <source>
        <dbReference type="ARBA" id="ARBA00005015"/>
    </source>
</evidence>
<dbReference type="SUPFAM" id="SSF55060">
    <property type="entry name" value="GHMP Kinase, C-terminal domain"/>
    <property type="match status" value="1"/>
</dbReference>
<feature type="domain" description="GHMP kinase N-terminal" evidence="13">
    <location>
        <begin position="84"/>
        <end position="168"/>
    </location>
</feature>
<feature type="domain" description="GHMP kinase C-terminal" evidence="14">
    <location>
        <begin position="229"/>
        <end position="304"/>
    </location>
</feature>
<dbReference type="HAMAP" id="MF_00384">
    <property type="entry name" value="Homoser_kinase"/>
    <property type="match status" value="1"/>
</dbReference>
<keyword evidence="9 12" id="KW-0418">Kinase</keyword>
<proteinExistence type="inferred from homology"/>
<comment type="similarity">
    <text evidence="2 12">Belongs to the GHMP kinase family. Homoserine kinase subfamily.</text>
</comment>
<dbReference type="Gene3D" id="3.30.230.10">
    <property type="match status" value="1"/>
</dbReference>
<dbReference type="Gene3D" id="3.30.70.890">
    <property type="entry name" value="GHMP kinase, C-terminal domain"/>
    <property type="match status" value="1"/>
</dbReference>
<evidence type="ECO:0000256" key="3">
    <source>
        <dbReference type="ARBA" id="ARBA00012078"/>
    </source>
</evidence>
<keyword evidence="10 12" id="KW-0067">ATP-binding</keyword>